<proteinExistence type="predicted"/>
<evidence type="ECO:0000256" key="1">
    <source>
        <dbReference type="SAM" id="MobiDB-lite"/>
    </source>
</evidence>
<reference evidence="2" key="1">
    <citation type="submission" date="2019-08" db="EMBL/GenBank/DDBJ databases">
        <authorList>
            <person name="Kucharzyk K."/>
            <person name="Murdoch R.W."/>
            <person name="Higgins S."/>
            <person name="Loffler F."/>
        </authorList>
    </citation>
    <scope>NUCLEOTIDE SEQUENCE</scope>
</reference>
<comment type="caution">
    <text evidence="2">The sequence shown here is derived from an EMBL/GenBank/DDBJ whole genome shotgun (WGS) entry which is preliminary data.</text>
</comment>
<dbReference type="AlphaFoldDB" id="A0A644ZRK6"/>
<dbReference type="EMBL" id="VSSQ01010133">
    <property type="protein sequence ID" value="MPM43515.1"/>
    <property type="molecule type" value="Genomic_DNA"/>
</dbReference>
<feature type="region of interest" description="Disordered" evidence="1">
    <location>
        <begin position="62"/>
        <end position="89"/>
    </location>
</feature>
<sequence>MQTVAGKDKITDVLLQLRRKMVQRGAKLTDLVIPALIRTDGEVSARHRGGSARHRANRLCHPSRDEVGRNHHEHGSHERTQHQRSHKAHQRTIHLNRRTRHKDCACHALEVVDNRYADNNAVGRAPFGGNQLFAALDHLRAVVEDGLADVNLSSAALRRVSDERCLFVEDVDA</sequence>
<feature type="compositionally biased region" description="Basic and acidic residues" evidence="1">
    <location>
        <begin position="62"/>
        <end position="81"/>
    </location>
</feature>
<evidence type="ECO:0000313" key="2">
    <source>
        <dbReference type="EMBL" id="MPM43515.1"/>
    </source>
</evidence>
<accession>A0A644ZRK6</accession>
<organism evidence="2">
    <name type="scientific">bioreactor metagenome</name>
    <dbReference type="NCBI Taxonomy" id="1076179"/>
    <lineage>
        <taxon>unclassified sequences</taxon>
        <taxon>metagenomes</taxon>
        <taxon>ecological metagenomes</taxon>
    </lineage>
</organism>
<name>A0A644ZRK6_9ZZZZ</name>
<protein>
    <submittedName>
        <fullName evidence="2">Uncharacterized protein</fullName>
    </submittedName>
</protein>
<gene>
    <name evidence="2" type="ORF">SDC9_90192</name>
</gene>